<proteinExistence type="inferred from homology"/>
<feature type="domain" description="Glycine radical" evidence="10">
    <location>
        <begin position="226"/>
        <end position="355"/>
    </location>
</feature>
<comment type="subcellular location">
    <subcellularLocation>
        <location evidence="1">Cytoplasm</location>
    </subcellularLocation>
</comment>
<reference evidence="12 13" key="1">
    <citation type="journal article" date="2018" name="PLoS ONE">
        <title>The draft genome of Kipferlia bialata reveals reductive genome evolution in fornicate parasites.</title>
        <authorList>
            <person name="Tanifuji G."/>
            <person name="Takabayashi S."/>
            <person name="Kume K."/>
            <person name="Takagi M."/>
            <person name="Nakayama T."/>
            <person name="Kamikawa R."/>
            <person name="Inagaki Y."/>
            <person name="Hashimoto T."/>
        </authorList>
    </citation>
    <scope>NUCLEOTIDE SEQUENCE [LARGE SCALE GENOMIC DNA]</scope>
    <source>
        <strain evidence="12">NY0173</strain>
    </source>
</reference>
<keyword evidence="13" id="KW-1185">Reference proteome</keyword>
<gene>
    <name evidence="12" type="ORF">KIPB_013273</name>
</gene>
<evidence type="ECO:0000256" key="9">
    <source>
        <dbReference type="PROSITE-ProRule" id="PRU00493"/>
    </source>
</evidence>
<dbReference type="GO" id="GO:0008861">
    <property type="term" value="F:formate C-acetyltransferase activity"/>
    <property type="evidence" value="ECO:0007669"/>
    <property type="project" value="UniProtKB-EC"/>
</dbReference>
<comment type="similarity">
    <text evidence="2">Belongs to the glycyl radical enzyme (GRE) family. PFL subfamily.</text>
</comment>
<dbReference type="PROSITE" id="PS51149">
    <property type="entry name" value="GLY_RADICAL_2"/>
    <property type="match status" value="1"/>
</dbReference>
<keyword evidence="5" id="KW-0808">Transferase</keyword>
<dbReference type="Proteomes" id="UP000265618">
    <property type="component" value="Unassembled WGS sequence"/>
</dbReference>
<dbReference type="PROSITE" id="PS00850">
    <property type="entry name" value="GLY_RADICAL_1"/>
    <property type="match status" value="1"/>
</dbReference>
<evidence type="ECO:0000256" key="2">
    <source>
        <dbReference type="ARBA" id="ARBA00008375"/>
    </source>
</evidence>
<feature type="domain" description="PFL" evidence="11">
    <location>
        <begin position="1"/>
        <end position="219"/>
    </location>
</feature>
<dbReference type="InterPro" id="IPR050244">
    <property type="entry name" value="Auton_GlycylRad_Cofactor"/>
</dbReference>
<dbReference type="InterPro" id="IPR001150">
    <property type="entry name" value="Gly_radical"/>
</dbReference>
<feature type="modified residue" description="Glycine radical" evidence="9">
    <location>
        <position position="330"/>
    </location>
</feature>
<dbReference type="PANTHER" id="PTHR30191:SF0">
    <property type="entry name" value="FORMATE ACETYLTRANSFERASE 1"/>
    <property type="match status" value="1"/>
</dbReference>
<sequence length="355" mass="39705">MRPIYGCDYGIACCVSAMELGKTMQFFGARCNMAKLLLYVLNNGVDEIKKKQVSPQFGAISEGVLKFDEVKEKYLQYMEWMAELYVKTMNIIHWSHDQFSYEAVQMGLHDTFVHRTMAFGIAGLSHVADSLSAIKYAKVTPIRGEDGITTDFNIEGEFPKYGNDDERADDLAKWCLSTFMNMLRKHKTYREAEHTMSILTITSNVVYGRKTGNTPDGRKLGSPLAPGASPSYGADTTGALNSLSSVAKLPYDDARDGISNTFAILPSTLGKSADERRSNLVNLINGYFTKQGADEHWGFHLNVNCVTEETLRDAIAHPEKYPQLTVRVSGYAVNFIRLSREQQEDVLARTFHTSI</sequence>
<dbReference type="EMBL" id="BDIP01006219">
    <property type="protein sequence ID" value="GIQ90469.1"/>
    <property type="molecule type" value="Genomic_DNA"/>
</dbReference>
<dbReference type="EC" id="2.3.1.54" evidence="3"/>
<dbReference type="InterPro" id="IPR019777">
    <property type="entry name" value="Form_AcTrfase_GR_CS"/>
</dbReference>
<evidence type="ECO:0000256" key="7">
    <source>
        <dbReference type="ARBA" id="ARBA00023315"/>
    </source>
</evidence>
<dbReference type="Pfam" id="PF02901">
    <property type="entry name" value="PFL-like"/>
    <property type="match status" value="1"/>
</dbReference>
<evidence type="ECO:0000256" key="3">
    <source>
        <dbReference type="ARBA" id="ARBA00013214"/>
    </source>
</evidence>
<dbReference type="PANTHER" id="PTHR30191">
    <property type="entry name" value="FORMATE ACETYLTRANSFERASE"/>
    <property type="match status" value="1"/>
</dbReference>
<dbReference type="Gene3D" id="3.20.70.20">
    <property type="match status" value="1"/>
</dbReference>
<dbReference type="AlphaFoldDB" id="A0A9K3DAP7"/>
<evidence type="ECO:0000256" key="4">
    <source>
        <dbReference type="ARBA" id="ARBA00022490"/>
    </source>
</evidence>
<accession>A0A9K3DAP7</accession>
<keyword evidence="6 9" id="KW-0556">Organic radical</keyword>
<dbReference type="OrthoDB" id="10256780at2759"/>
<protein>
    <recommendedName>
        <fullName evidence="3">formate C-acetyltransferase</fullName>
        <ecNumber evidence="3">2.3.1.54</ecNumber>
    </recommendedName>
</protein>
<evidence type="ECO:0000256" key="1">
    <source>
        <dbReference type="ARBA" id="ARBA00004496"/>
    </source>
</evidence>
<dbReference type="Pfam" id="PF01228">
    <property type="entry name" value="Gly_radical"/>
    <property type="match status" value="1"/>
</dbReference>
<dbReference type="PROSITE" id="PS51554">
    <property type="entry name" value="PFL"/>
    <property type="match status" value="1"/>
</dbReference>
<name>A0A9K3DAP7_9EUKA</name>
<keyword evidence="4" id="KW-0963">Cytoplasm</keyword>
<evidence type="ECO:0000256" key="8">
    <source>
        <dbReference type="ARBA" id="ARBA00049029"/>
    </source>
</evidence>
<dbReference type="SUPFAM" id="SSF51998">
    <property type="entry name" value="PFL-like glycyl radical enzymes"/>
    <property type="match status" value="1"/>
</dbReference>
<evidence type="ECO:0000313" key="12">
    <source>
        <dbReference type="EMBL" id="GIQ90469.1"/>
    </source>
</evidence>
<comment type="caution">
    <text evidence="12">The sequence shown here is derived from an EMBL/GenBank/DDBJ whole genome shotgun (WGS) entry which is preliminary data.</text>
</comment>
<evidence type="ECO:0000259" key="11">
    <source>
        <dbReference type="PROSITE" id="PS51554"/>
    </source>
</evidence>
<evidence type="ECO:0000256" key="6">
    <source>
        <dbReference type="ARBA" id="ARBA00022818"/>
    </source>
</evidence>
<evidence type="ECO:0000313" key="13">
    <source>
        <dbReference type="Proteomes" id="UP000265618"/>
    </source>
</evidence>
<dbReference type="GO" id="GO:0005829">
    <property type="term" value="C:cytosol"/>
    <property type="evidence" value="ECO:0007669"/>
    <property type="project" value="TreeGrafter"/>
</dbReference>
<evidence type="ECO:0000259" key="10">
    <source>
        <dbReference type="PROSITE" id="PS51149"/>
    </source>
</evidence>
<organism evidence="12 13">
    <name type="scientific">Kipferlia bialata</name>
    <dbReference type="NCBI Taxonomy" id="797122"/>
    <lineage>
        <taxon>Eukaryota</taxon>
        <taxon>Metamonada</taxon>
        <taxon>Carpediemonas-like organisms</taxon>
        <taxon>Kipferlia</taxon>
    </lineage>
</organism>
<evidence type="ECO:0000256" key="5">
    <source>
        <dbReference type="ARBA" id="ARBA00022679"/>
    </source>
</evidence>
<keyword evidence="7" id="KW-0012">Acyltransferase</keyword>
<comment type="catalytic activity">
    <reaction evidence="8">
        <text>formate + acetyl-CoA = pyruvate + CoA</text>
        <dbReference type="Rhea" id="RHEA:11844"/>
        <dbReference type="ChEBI" id="CHEBI:15361"/>
        <dbReference type="ChEBI" id="CHEBI:15740"/>
        <dbReference type="ChEBI" id="CHEBI:57287"/>
        <dbReference type="ChEBI" id="CHEBI:57288"/>
        <dbReference type="EC" id="2.3.1.54"/>
    </reaction>
</comment>
<dbReference type="InterPro" id="IPR004184">
    <property type="entry name" value="PFL_dom"/>
</dbReference>